<evidence type="ECO:0000256" key="3">
    <source>
        <dbReference type="ARBA" id="ARBA00022597"/>
    </source>
</evidence>
<evidence type="ECO:0000256" key="5">
    <source>
        <dbReference type="ARBA" id="ARBA00022741"/>
    </source>
</evidence>
<keyword evidence="3" id="KW-0762">Sugar transport</keyword>
<dbReference type="SUPFAM" id="SSF52540">
    <property type="entry name" value="P-loop containing nucleoside triphosphate hydrolases"/>
    <property type="match status" value="2"/>
</dbReference>
<evidence type="ECO:0000256" key="1">
    <source>
        <dbReference type="ARBA" id="ARBA00022448"/>
    </source>
</evidence>
<evidence type="ECO:0000256" key="7">
    <source>
        <dbReference type="ARBA" id="ARBA00022967"/>
    </source>
</evidence>
<dbReference type="PANTHER" id="PTHR43790">
    <property type="entry name" value="CARBOHYDRATE TRANSPORT ATP-BINDING PROTEIN MG119-RELATED"/>
    <property type="match status" value="1"/>
</dbReference>
<proteinExistence type="predicted"/>
<evidence type="ECO:0000256" key="4">
    <source>
        <dbReference type="ARBA" id="ARBA00022737"/>
    </source>
</evidence>
<keyword evidence="11" id="KW-1185">Reference proteome</keyword>
<feature type="domain" description="ABC transporter" evidence="9">
    <location>
        <begin position="271"/>
        <end position="516"/>
    </location>
</feature>
<evidence type="ECO:0000313" key="11">
    <source>
        <dbReference type="Proteomes" id="UP000616114"/>
    </source>
</evidence>
<organism evidence="10 11">
    <name type="scientific">Sediminivirga luteola</name>
    <dbReference type="NCBI Taxonomy" id="1774748"/>
    <lineage>
        <taxon>Bacteria</taxon>
        <taxon>Bacillati</taxon>
        <taxon>Actinomycetota</taxon>
        <taxon>Actinomycetes</taxon>
        <taxon>Micrococcales</taxon>
        <taxon>Brevibacteriaceae</taxon>
        <taxon>Sediminivirga</taxon>
    </lineage>
</organism>
<dbReference type="GO" id="GO:0005524">
    <property type="term" value="F:ATP binding"/>
    <property type="evidence" value="ECO:0007669"/>
    <property type="project" value="UniProtKB-KW"/>
</dbReference>
<evidence type="ECO:0000259" key="9">
    <source>
        <dbReference type="PROSITE" id="PS50893"/>
    </source>
</evidence>
<gene>
    <name evidence="10" type="primary">rbsA</name>
    <name evidence="10" type="ORF">GCM10011333_32430</name>
</gene>
<accession>A0A8J2U173</accession>
<keyword evidence="1" id="KW-0813">Transport</keyword>
<keyword evidence="8" id="KW-0472">Membrane</keyword>
<keyword evidence="6 10" id="KW-0067">ATP-binding</keyword>
<dbReference type="GO" id="GO:0016887">
    <property type="term" value="F:ATP hydrolysis activity"/>
    <property type="evidence" value="ECO:0007669"/>
    <property type="project" value="InterPro"/>
</dbReference>
<sequence>MNSPAQRTGAASEGRRAPVLATRALSKDYGPVRVLSGVSLEFHAGEIHALLGENGAGKSTLIKMLAGVTAPSEGEILVDGAARRLRSVRDGQSHGIVALPQELSLVPTLGAAENIFLGLRRPGSRLLVDRRALDRDATALLERLGQRIPLDVPAGELSAVQQTMIALARALARDARVLILDEPTAALTEREAEQLFAVLRTLREAGTAIVYVSHRLEEVFALADTATVLLGGRHVWTRPAAQTSADDAVAAMIGRPPGQIYPQRETGEPALQRAGGPAALEVRDLRGHTLAGVSLQVPPGRVLGIGGLAGSGRSELLALIAGAQRPRGGAVLLGGQDITARRLAGRMRAGIVLVPEERRSQGLVMTHSVQDNIALANLGRFSRLGIASRSRERAAALRRAESLRIRATSIRQPVEELSGGNQQKVVLAKYLERSPRVLLLDEPTRGIDVGTKAEIYQLVRRLAAEGVAVLVVSSEIPELLGVADEIAVLHEGRLAGLVPAATATEESVLHLCYRKSA</sequence>
<feature type="domain" description="ABC transporter" evidence="9">
    <location>
        <begin position="20"/>
        <end position="256"/>
    </location>
</feature>
<dbReference type="SMART" id="SM00382">
    <property type="entry name" value="AAA"/>
    <property type="match status" value="2"/>
</dbReference>
<dbReference type="InterPro" id="IPR003593">
    <property type="entry name" value="AAA+_ATPase"/>
</dbReference>
<dbReference type="Pfam" id="PF00005">
    <property type="entry name" value="ABC_tran"/>
    <property type="match status" value="2"/>
</dbReference>
<dbReference type="PROSITE" id="PS50893">
    <property type="entry name" value="ABC_TRANSPORTER_2"/>
    <property type="match status" value="2"/>
</dbReference>
<evidence type="ECO:0000313" key="10">
    <source>
        <dbReference type="EMBL" id="GGA27127.1"/>
    </source>
</evidence>
<keyword evidence="7" id="KW-1278">Translocase</keyword>
<protein>
    <submittedName>
        <fullName evidence="10">Ribose import ATP-binding protein RbsA</fullName>
    </submittedName>
</protein>
<keyword evidence="2" id="KW-1003">Cell membrane</keyword>
<dbReference type="CDD" id="cd03215">
    <property type="entry name" value="ABC_Carb_Monos_II"/>
    <property type="match status" value="1"/>
</dbReference>
<keyword evidence="4" id="KW-0677">Repeat</keyword>
<name>A0A8J2U173_9MICO</name>
<evidence type="ECO:0000256" key="6">
    <source>
        <dbReference type="ARBA" id="ARBA00022840"/>
    </source>
</evidence>
<reference evidence="10" key="2">
    <citation type="submission" date="2020-09" db="EMBL/GenBank/DDBJ databases">
        <authorList>
            <person name="Sun Q."/>
            <person name="Zhou Y."/>
        </authorList>
    </citation>
    <scope>NUCLEOTIDE SEQUENCE</scope>
    <source>
        <strain evidence="10">CGMCC 1.12785</strain>
    </source>
</reference>
<dbReference type="InterPro" id="IPR027417">
    <property type="entry name" value="P-loop_NTPase"/>
</dbReference>
<dbReference type="Gene3D" id="3.40.50.300">
    <property type="entry name" value="P-loop containing nucleotide triphosphate hydrolases"/>
    <property type="match status" value="2"/>
</dbReference>
<reference evidence="10" key="1">
    <citation type="journal article" date="2014" name="Int. J. Syst. Evol. Microbiol.">
        <title>Complete genome sequence of Corynebacterium casei LMG S-19264T (=DSM 44701T), isolated from a smear-ripened cheese.</title>
        <authorList>
            <consortium name="US DOE Joint Genome Institute (JGI-PGF)"/>
            <person name="Walter F."/>
            <person name="Albersmeier A."/>
            <person name="Kalinowski J."/>
            <person name="Ruckert C."/>
        </authorList>
    </citation>
    <scope>NUCLEOTIDE SEQUENCE</scope>
    <source>
        <strain evidence="10">CGMCC 1.12785</strain>
    </source>
</reference>
<dbReference type="CDD" id="cd03216">
    <property type="entry name" value="ABC_Carb_Monos_I"/>
    <property type="match status" value="1"/>
</dbReference>
<dbReference type="AlphaFoldDB" id="A0A8J2U173"/>
<dbReference type="PROSITE" id="PS00211">
    <property type="entry name" value="ABC_TRANSPORTER_1"/>
    <property type="match status" value="1"/>
</dbReference>
<dbReference type="RefSeq" id="WP_188551941.1">
    <property type="nucleotide sequence ID" value="NZ_BMFY01000019.1"/>
</dbReference>
<dbReference type="Proteomes" id="UP000616114">
    <property type="component" value="Unassembled WGS sequence"/>
</dbReference>
<keyword evidence="5" id="KW-0547">Nucleotide-binding</keyword>
<dbReference type="EMBL" id="BMFY01000019">
    <property type="protein sequence ID" value="GGA27127.1"/>
    <property type="molecule type" value="Genomic_DNA"/>
</dbReference>
<dbReference type="InterPro" id="IPR050107">
    <property type="entry name" value="ABC_carbohydrate_import_ATPase"/>
</dbReference>
<dbReference type="PANTHER" id="PTHR43790:SF3">
    <property type="entry name" value="D-ALLOSE IMPORT ATP-BINDING PROTEIN ALSA-RELATED"/>
    <property type="match status" value="1"/>
</dbReference>
<evidence type="ECO:0000256" key="2">
    <source>
        <dbReference type="ARBA" id="ARBA00022475"/>
    </source>
</evidence>
<dbReference type="InterPro" id="IPR003439">
    <property type="entry name" value="ABC_transporter-like_ATP-bd"/>
</dbReference>
<dbReference type="InterPro" id="IPR017871">
    <property type="entry name" value="ABC_transporter-like_CS"/>
</dbReference>
<comment type="caution">
    <text evidence="10">The sequence shown here is derived from an EMBL/GenBank/DDBJ whole genome shotgun (WGS) entry which is preliminary data.</text>
</comment>
<evidence type="ECO:0000256" key="8">
    <source>
        <dbReference type="ARBA" id="ARBA00023136"/>
    </source>
</evidence>